<dbReference type="EMBL" id="SLXQ01000001">
    <property type="protein sequence ID" value="TCP57501.1"/>
    <property type="molecule type" value="Genomic_DNA"/>
</dbReference>
<feature type="transmembrane region" description="Helical" evidence="2">
    <location>
        <begin position="329"/>
        <end position="353"/>
    </location>
</feature>
<feature type="transmembrane region" description="Helical" evidence="2">
    <location>
        <begin position="248"/>
        <end position="275"/>
    </location>
</feature>
<dbReference type="OrthoDB" id="8738207at2"/>
<feature type="transmembrane region" description="Helical" evidence="2">
    <location>
        <begin position="26"/>
        <end position="45"/>
    </location>
</feature>
<evidence type="ECO:0000256" key="2">
    <source>
        <dbReference type="SAM" id="Phobius"/>
    </source>
</evidence>
<keyword evidence="2" id="KW-0812">Transmembrane</keyword>
<evidence type="ECO:0000313" key="5">
    <source>
        <dbReference type="Proteomes" id="UP000294911"/>
    </source>
</evidence>
<feature type="region of interest" description="Disordered" evidence="1">
    <location>
        <begin position="201"/>
        <end position="227"/>
    </location>
</feature>
<reference evidence="4 5" key="1">
    <citation type="submission" date="2019-03" db="EMBL/GenBank/DDBJ databases">
        <title>Genomic Encyclopedia of Type Strains, Phase IV (KMG-IV): sequencing the most valuable type-strain genomes for metagenomic binning, comparative biology and taxonomic classification.</title>
        <authorList>
            <person name="Goeker M."/>
        </authorList>
    </citation>
    <scope>NUCLEOTIDE SEQUENCE [LARGE SCALE GENOMIC DNA]</scope>
    <source>
        <strain evidence="4 5">DSM 45765</strain>
    </source>
</reference>
<dbReference type="InterPro" id="IPR009827">
    <property type="entry name" value="MatC_N"/>
</dbReference>
<feature type="transmembrane region" description="Helical" evidence="2">
    <location>
        <begin position="373"/>
        <end position="399"/>
    </location>
</feature>
<comment type="caution">
    <text evidence="4">The sequence shown here is derived from an EMBL/GenBank/DDBJ whole genome shotgun (WGS) entry which is preliminary data.</text>
</comment>
<sequence length="433" mass="44919">MPDAAIVSIVVLFLLFGAAMWNRVHLGLLCFPAAYLVALYAGISADELTSFFPADFFILVLGVLSLFAIAQSNGTLSWILNGALRLVGGRLWLIPWLTFLVGGLLTGLGTLPAAATAIMAPIAIGFAIRYGFPILLMVLAGVTGILAGCFSPIAVYGLTALNLYAQANIELPSAANLYLLLASLSLGLLLTTTYTLFARRSARPSDRPADMPPTGSTGGSQPDQGGGATATLTVAGTAAPVRQRVATLFAMGLMVLGSAAFDLDLGFVAIVLAVVLQLTFRLEPQQIINRIPWGVIVLIAGILTYIGVMESTGSFELISDALLTGGSPLVGLLLLCYIAGITSFFASSIAVLATAVPLLPPLIAAGLDPVGALIAVALSCLLVDVNPLGITGGLFLAAAPEESRTKLFRQLLLFGCSSIVVAPALAWGVFGWW</sequence>
<evidence type="ECO:0000256" key="1">
    <source>
        <dbReference type="SAM" id="MobiDB-lite"/>
    </source>
</evidence>
<name>A0A4R2RCP6_9PSEU</name>
<dbReference type="AlphaFoldDB" id="A0A4R2RCP6"/>
<accession>A0A4R2RCP6</accession>
<feature type="transmembrane region" description="Helical" evidence="2">
    <location>
        <begin position="82"/>
        <end position="105"/>
    </location>
</feature>
<dbReference type="RefSeq" id="WP_132875972.1">
    <property type="nucleotide sequence ID" value="NZ_SLXQ01000001.1"/>
</dbReference>
<gene>
    <name evidence="4" type="ORF">EV191_1011458</name>
</gene>
<keyword evidence="5" id="KW-1185">Reference proteome</keyword>
<keyword evidence="2" id="KW-0472">Membrane</keyword>
<feature type="domain" description="Dicarboxylate carrier MatC N-terminal" evidence="3">
    <location>
        <begin position="5"/>
        <end position="148"/>
    </location>
</feature>
<protein>
    <submittedName>
        <fullName evidence="4">Di/tricarboxylate transporter</fullName>
    </submittedName>
</protein>
<feature type="transmembrane region" description="Helical" evidence="2">
    <location>
        <begin position="6"/>
        <end position="21"/>
    </location>
</feature>
<dbReference type="Proteomes" id="UP000294911">
    <property type="component" value="Unassembled WGS sequence"/>
</dbReference>
<dbReference type="Pfam" id="PF07158">
    <property type="entry name" value="MatC_N"/>
    <property type="match status" value="1"/>
</dbReference>
<feature type="transmembrane region" description="Helical" evidence="2">
    <location>
        <begin position="135"/>
        <end position="157"/>
    </location>
</feature>
<organism evidence="4 5">
    <name type="scientific">Tamaricihabitans halophyticus</name>
    <dbReference type="NCBI Taxonomy" id="1262583"/>
    <lineage>
        <taxon>Bacteria</taxon>
        <taxon>Bacillati</taxon>
        <taxon>Actinomycetota</taxon>
        <taxon>Actinomycetes</taxon>
        <taxon>Pseudonocardiales</taxon>
        <taxon>Pseudonocardiaceae</taxon>
        <taxon>Tamaricihabitans</taxon>
    </lineage>
</organism>
<feature type="transmembrane region" description="Helical" evidence="2">
    <location>
        <begin position="177"/>
        <end position="197"/>
    </location>
</feature>
<feature type="transmembrane region" description="Helical" evidence="2">
    <location>
        <begin position="51"/>
        <end position="70"/>
    </location>
</feature>
<evidence type="ECO:0000313" key="4">
    <source>
        <dbReference type="EMBL" id="TCP57501.1"/>
    </source>
</evidence>
<proteinExistence type="predicted"/>
<evidence type="ECO:0000259" key="3">
    <source>
        <dbReference type="Pfam" id="PF07158"/>
    </source>
</evidence>
<keyword evidence="2" id="KW-1133">Transmembrane helix</keyword>
<feature type="transmembrane region" description="Helical" evidence="2">
    <location>
        <begin position="411"/>
        <end position="430"/>
    </location>
</feature>
<feature type="transmembrane region" description="Helical" evidence="2">
    <location>
        <begin position="287"/>
        <end position="308"/>
    </location>
</feature>